<evidence type="ECO:0000313" key="2">
    <source>
        <dbReference type="Proteomes" id="UP000001568"/>
    </source>
</evidence>
<dbReference type="Gramene" id="ABP00603">
    <property type="protein sequence ID" value="ABP00603"/>
    <property type="gene ID" value="OSTLU_28431"/>
</dbReference>
<dbReference type="KEGG" id="olu:OSTLU_28431"/>
<protein>
    <recommendedName>
        <fullName evidence="3">Hexosyltransferase</fullName>
    </recommendedName>
</protein>
<keyword evidence="2" id="KW-1185">Reference proteome</keyword>
<evidence type="ECO:0008006" key="3">
    <source>
        <dbReference type="Google" id="ProtNLM"/>
    </source>
</evidence>
<dbReference type="InterPro" id="IPR029044">
    <property type="entry name" value="Nucleotide-diphossugar_trans"/>
</dbReference>
<reference evidence="1 2" key="1">
    <citation type="journal article" date="2007" name="Proc. Natl. Acad. Sci. U.S.A.">
        <title>The tiny eukaryote Ostreococcus provides genomic insights into the paradox of plankton speciation.</title>
        <authorList>
            <person name="Palenik B."/>
            <person name="Grimwood J."/>
            <person name="Aerts A."/>
            <person name="Rouze P."/>
            <person name="Salamov A."/>
            <person name="Putnam N."/>
            <person name="Dupont C."/>
            <person name="Jorgensen R."/>
            <person name="Derelle E."/>
            <person name="Rombauts S."/>
            <person name="Zhou K."/>
            <person name="Otillar R."/>
            <person name="Merchant S.S."/>
            <person name="Podell S."/>
            <person name="Gaasterland T."/>
            <person name="Napoli C."/>
            <person name="Gendler K."/>
            <person name="Manuell A."/>
            <person name="Tai V."/>
            <person name="Vallon O."/>
            <person name="Piganeau G."/>
            <person name="Jancek S."/>
            <person name="Heijde M."/>
            <person name="Jabbari K."/>
            <person name="Bowler C."/>
            <person name="Lohr M."/>
            <person name="Robbens S."/>
            <person name="Werner G."/>
            <person name="Dubchak I."/>
            <person name="Pazour G.J."/>
            <person name="Ren Q."/>
            <person name="Paulsen I."/>
            <person name="Delwiche C."/>
            <person name="Schmutz J."/>
            <person name="Rokhsar D."/>
            <person name="Van de Peer Y."/>
            <person name="Moreau H."/>
            <person name="Grigoriev I.V."/>
        </authorList>
    </citation>
    <scope>NUCLEOTIDE SEQUENCE [LARGE SCALE GENOMIC DNA]</scope>
    <source>
        <strain evidence="1 2">CCE9901</strain>
    </source>
</reference>
<sequence length="309" mass="35129">MQACERLARVLRSHRGLVVALAAPFALVLYFSHSSLAFNSRSSSDSVPLAVVKLSGRPHAKLARAAINPGEFSIGVVLCSTTRGVENVEWDHLALTSIMLPSLKSTMEDEYTYFLYIGVDTDDEVYSTREAKSTLSRLAGDNVSVIIDAFPRVGQRIPMNQILRRAYEDGMDYIVRVNDDTEFASMMWTTLSISELMRGTPANIGVVGPIVSGPPNVNGNILTHDMVHRTHMDIFNGEYYPECFENAWIDDWITLVYGHRSRAIWEWRVHHHTDHHGTRYRTQKRQKRWLVGKVKDGRRTIDLWIQARN</sequence>
<evidence type="ECO:0000313" key="1">
    <source>
        <dbReference type="EMBL" id="ABP00603.1"/>
    </source>
</evidence>
<gene>
    <name evidence="1" type="ORF">OSTLU_28431</name>
</gene>
<dbReference type="SUPFAM" id="SSF53448">
    <property type="entry name" value="Nucleotide-diphospho-sugar transferases"/>
    <property type="match status" value="1"/>
</dbReference>
<name>A4SA51_OSTLU</name>
<organism evidence="1 2">
    <name type="scientific">Ostreococcus lucimarinus (strain CCE9901)</name>
    <dbReference type="NCBI Taxonomy" id="436017"/>
    <lineage>
        <taxon>Eukaryota</taxon>
        <taxon>Viridiplantae</taxon>
        <taxon>Chlorophyta</taxon>
        <taxon>Mamiellophyceae</taxon>
        <taxon>Mamiellales</taxon>
        <taxon>Bathycoccaceae</taxon>
        <taxon>Ostreococcus</taxon>
    </lineage>
</organism>
<proteinExistence type="predicted"/>
<dbReference type="eggNOG" id="ENOG502S0KP">
    <property type="taxonomic scope" value="Eukaryota"/>
</dbReference>
<dbReference type="OrthoDB" id="10264146at2759"/>
<dbReference type="RefSeq" id="XP_001422286.1">
    <property type="nucleotide sequence ID" value="XM_001422249.1"/>
</dbReference>
<dbReference type="HOGENOM" id="CLU_901357_0_0_1"/>
<dbReference type="Proteomes" id="UP000001568">
    <property type="component" value="Chromosome 18"/>
</dbReference>
<dbReference type="OMA" id="WIDDWIT"/>
<accession>A4SA51</accession>
<dbReference type="AlphaFoldDB" id="A4SA51"/>
<dbReference type="EMBL" id="CP000598">
    <property type="protein sequence ID" value="ABP00603.1"/>
    <property type="molecule type" value="Genomic_DNA"/>
</dbReference>
<dbReference type="GeneID" id="5006351"/>